<evidence type="ECO:0008006" key="3">
    <source>
        <dbReference type="Google" id="ProtNLM"/>
    </source>
</evidence>
<evidence type="ECO:0000313" key="2">
    <source>
        <dbReference type="Proteomes" id="UP001291623"/>
    </source>
</evidence>
<dbReference type="Proteomes" id="UP001291623">
    <property type="component" value="Unassembled WGS sequence"/>
</dbReference>
<organism evidence="1 2">
    <name type="scientific">Anisodus tanguticus</name>
    <dbReference type="NCBI Taxonomy" id="243964"/>
    <lineage>
        <taxon>Eukaryota</taxon>
        <taxon>Viridiplantae</taxon>
        <taxon>Streptophyta</taxon>
        <taxon>Embryophyta</taxon>
        <taxon>Tracheophyta</taxon>
        <taxon>Spermatophyta</taxon>
        <taxon>Magnoliopsida</taxon>
        <taxon>eudicotyledons</taxon>
        <taxon>Gunneridae</taxon>
        <taxon>Pentapetalae</taxon>
        <taxon>asterids</taxon>
        <taxon>lamiids</taxon>
        <taxon>Solanales</taxon>
        <taxon>Solanaceae</taxon>
        <taxon>Solanoideae</taxon>
        <taxon>Hyoscyameae</taxon>
        <taxon>Anisodus</taxon>
    </lineage>
</organism>
<keyword evidence="2" id="KW-1185">Reference proteome</keyword>
<name>A0AAE1T141_9SOLA</name>
<evidence type="ECO:0000313" key="1">
    <source>
        <dbReference type="EMBL" id="KAK4380564.1"/>
    </source>
</evidence>
<dbReference type="AlphaFoldDB" id="A0AAE1T141"/>
<dbReference type="PANTHER" id="PTHR47718">
    <property type="entry name" value="OS01G0519700 PROTEIN"/>
    <property type="match status" value="1"/>
</dbReference>
<protein>
    <recommendedName>
        <fullName evidence="3">Protein FAR1-RELATED SEQUENCE</fullName>
    </recommendedName>
</protein>
<comment type="caution">
    <text evidence="1">The sequence shown here is derived from an EMBL/GenBank/DDBJ whole genome shotgun (WGS) entry which is preliminary data.</text>
</comment>
<dbReference type="PANTHER" id="PTHR47718:SF17">
    <property type="entry name" value="PROTEIN FAR1-RELATED SEQUENCE 5-LIKE"/>
    <property type="match status" value="1"/>
</dbReference>
<proteinExistence type="predicted"/>
<accession>A0AAE1T141</accession>
<reference evidence="1" key="1">
    <citation type="submission" date="2023-12" db="EMBL/GenBank/DDBJ databases">
        <title>Genome assembly of Anisodus tanguticus.</title>
        <authorList>
            <person name="Wang Y.-J."/>
        </authorList>
    </citation>
    <scope>NUCLEOTIDE SEQUENCE</scope>
    <source>
        <strain evidence="1">KB-2021</strain>
        <tissue evidence="1">Leaf</tissue>
    </source>
</reference>
<gene>
    <name evidence="1" type="ORF">RND71_002426</name>
</gene>
<dbReference type="EMBL" id="JAVYJV010000001">
    <property type="protein sequence ID" value="KAK4380564.1"/>
    <property type="molecule type" value="Genomic_DNA"/>
</dbReference>
<sequence>MYLNEDHIRAALYESLGLTSEDNLINENNEFNTDSVDCHNGGEDTHMDGQAEETSIYSGELEEVYSDEQILADPMRGKFFKSAESVFYFYKRHAKMRGFCVLKRTLSYSYALFIYDKSRKLTNQKHTKRIGCEARVNAVRKRDGSWMVIKVCRDHIHQLDSSLSRHMDGHRSISKSVKRILEANDRASLRPCKSVRLLEVQSGGPKNMGCTLKDCRNYIEQQRGLQMLGGDANALCQFFSDM</sequence>